<dbReference type="EMBL" id="CP021744">
    <property type="protein sequence ID" value="ARZ72499.1"/>
    <property type="molecule type" value="Genomic_DNA"/>
</dbReference>
<name>A0A1Z2LDX4_9ACTN</name>
<dbReference type="Proteomes" id="UP000195755">
    <property type="component" value="Chromosome"/>
</dbReference>
<dbReference type="RefSeq" id="WP_267896882.1">
    <property type="nucleotide sequence ID" value="NZ_CP021744.1"/>
</dbReference>
<organism evidence="1 2">
    <name type="scientific">Streptomyces albireticuli</name>
    <dbReference type="NCBI Taxonomy" id="1940"/>
    <lineage>
        <taxon>Bacteria</taxon>
        <taxon>Bacillati</taxon>
        <taxon>Actinomycetota</taxon>
        <taxon>Actinomycetes</taxon>
        <taxon>Kitasatosporales</taxon>
        <taxon>Streptomycetaceae</taxon>
        <taxon>Streptomyces</taxon>
    </lineage>
</organism>
<reference evidence="1 2" key="1">
    <citation type="submission" date="2017-06" db="EMBL/GenBank/DDBJ databases">
        <title>Streptomyces albireticuli Genome sequencing and assembly.</title>
        <authorList>
            <person name="Wang Y."/>
            <person name="Du B."/>
            <person name="Ding Y."/>
            <person name="Liu H."/>
            <person name="Hou Q."/>
            <person name="Liu K."/>
            <person name="Yao L."/>
            <person name="Wang C."/>
        </authorList>
    </citation>
    <scope>NUCLEOTIDE SEQUENCE [LARGE SCALE GENOMIC DNA]</scope>
    <source>
        <strain evidence="1 2">MDJK11</strain>
    </source>
</reference>
<proteinExistence type="predicted"/>
<evidence type="ECO:0000313" key="2">
    <source>
        <dbReference type="Proteomes" id="UP000195755"/>
    </source>
</evidence>
<accession>A0A1Z2LDX4</accession>
<sequence>MGKLTVHDTPLTRTLSDHLPAEAPFTPVFASLTAPAGNGSRP</sequence>
<evidence type="ECO:0000313" key="1">
    <source>
        <dbReference type="EMBL" id="ARZ72499.1"/>
    </source>
</evidence>
<dbReference type="KEGG" id="salj:SMD11_6923"/>
<dbReference type="AlphaFoldDB" id="A0A1Z2LDX4"/>
<protein>
    <submittedName>
        <fullName evidence="1">Uncharacterized protein</fullName>
    </submittedName>
</protein>
<gene>
    <name evidence="1" type="ORF">SMD11_6923</name>
</gene>